<organism evidence="1 2">
    <name type="scientific">Antarcticirhabdus aurantiaca</name>
    <dbReference type="NCBI Taxonomy" id="2606717"/>
    <lineage>
        <taxon>Bacteria</taxon>
        <taxon>Pseudomonadati</taxon>
        <taxon>Pseudomonadota</taxon>
        <taxon>Alphaproteobacteria</taxon>
        <taxon>Hyphomicrobiales</taxon>
        <taxon>Aurantimonadaceae</taxon>
        <taxon>Antarcticirhabdus</taxon>
    </lineage>
</organism>
<reference evidence="1" key="1">
    <citation type="submission" date="2022-11" db="EMBL/GenBank/DDBJ databases">
        <title>beta-Carotene-producing bacterium, Jeongeuplla avenae sp. nov., alleviates the salt stress of Arabidopsis seedlings.</title>
        <authorList>
            <person name="Jiang L."/>
            <person name="Lee J."/>
        </authorList>
    </citation>
    <scope>NUCLEOTIDE SEQUENCE</scope>
    <source>
        <strain evidence="1">DY_R2A_6</strain>
    </source>
</reference>
<name>A0ACD4NSG8_9HYPH</name>
<evidence type="ECO:0000313" key="2">
    <source>
        <dbReference type="Proteomes" id="UP001163223"/>
    </source>
</evidence>
<keyword evidence="1" id="KW-0396">Initiation factor</keyword>
<keyword evidence="2" id="KW-1185">Reference proteome</keyword>
<protein>
    <submittedName>
        <fullName evidence="1">Translation initiation factor 2</fullName>
    </submittedName>
</protein>
<keyword evidence="1" id="KW-0648">Protein biosynthesis</keyword>
<gene>
    <name evidence="1" type="ORF">OXU80_05490</name>
</gene>
<dbReference type="EMBL" id="CP113520">
    <property type="protein sequence ID" value="WAJ29683.1"/>
    <property type="molecule type" value="Genomic_DNA"/>
</dbReference>
<proteinExistence type="predicted"/>
<dbReference type="Proteomes" id="UP001163223">
    <property type="component" value="Chromosome"/>
</dbReference>
<accession>A0ACD4NSG8</accession>
<sequence>MLLAAALALPAGLAGCGTIERGRSDFVAVVVHPALATVTTSRGDRCEGSCILDVPRREGFTVTAAAPGYLSKTVEVKSVATLEGMRSTATNAAGPGVVGVGVDLYTGAVYDHRPNPVSIRLDPDPSARPGGSAAPNALPPAPSRGPIGPPAPVS</sequence>
<evidence type="ECO:0000313" key="1">
    <source>
        <dbReference type="EMBL" id="WAJ29683.1"/>
    </source>
</evidence>